<feature type="transmembrane region" description="Helical" evidence="7">
    <location>
        <begin position="369"/>
        <end position="392"/>
    </location>
</feature>
<feature type="transmembrane region" description="Helical" evidence="7">
    <location>
        <begin position="210"/>
        <end position="230"/>
    </location>
</feature>
<dbReference type="GO" id="GO:0005886">
    <property type="term" value="C:plasma membrane"/>
    <property type="evidence" value="ECO:0007669"/>
    <property type="project" value="UniProtKB-SubCell"/>
</dbReference>
<evidence type="ECO:0000313" key="9">
    <source>
        <dbReference type="EMBL" id="ADW67278.1"/>
    </source>
</evidence>
<dbReference type="STRING" id="1198114.AciX9_0204"/>
<evidence type="ECO:0000256" key="4">
    <source>
        <dbReference type="ARBA" id="ARBA00022692"/>
    </source>
</evidence>
<evidence type="ECO:0000256" key="3">
    <source>
        <dbReference type="ARBA" id="ARBA00022475"/>
    </source>
</evidence>
<evidence type="ECO:0000256" key="2">
    <source>
        <dbReference type="ARBA" id="ARBA00022448"/>
    </source>
</evidence>
<dbReference type="Proteomes" id="UP000000343">
    <property type="component" value="Chromosome"/>
</dbReference>
<dbReference type="EMBL" id="CP002480">
    <property type="protein sequence ID" value="ADW67278.1"/>
    <property type="molecule type" value="Genomic_DNA"/>
</dbReference>
<dbReference type="PANTHER" id="PTHR42718">
    <property type="entry name" value="MAJOR FACILITATOR SUPERFAMILY MULTIDRUG TRANSPORTER MFSC"/>
    <property type="match status" value="1"/>
</dbReference>
<keyword evidence="5 7" id="KW-1133">Transmembrane helix</keyword>
<dbReference type="InterPro" id="IPR004638">
    <property type="entry name" value="EmrB-like"/>
</dbReference>
<protein>
    <submittedName>
        <fullName evidence="9">Drug resistance transporter, EmrB/QacA subfamily</fullName>
    </submittedName>
</protein>
<dbReference type="RefSeq" id="WP_013578606.1">
    <property type="nucleotide sequence ID" value="NC_015064.1"/>
</dbReference>
<accession>E8WVA3</accession>
<dbReference type="GO" id="GO:0022857">
    <property type="term" value="F:transmembrane transporter activity"/>
    <property type="evidence" value="ECO:0007669"/>
    <property type="project" value="InterPro"/>
</dbReference>
<keyword evidence="2" id="KW-0813">Transport</keyword>
<feature type="transmembrane region" description="Helical" evidence="7">
    <location>
        <begin position="483"/>
        <end position="502"/>
    </location>
</feature>
<evidence type="ECO:0000256" key="5">
    <source>
        <dbReference type="ARBA" id="ARBA00022989"/>
    </source>
</evidence>
<dbReference type="PaxDb" id="1198114-AciX9_0204"/>
<evidence type="ECO:0000313" key="10">
    <source>
        <dbReference type="Proteomes" id="UP000000343"/>
    </source>
</evidence>
<dbReference type="OrthoDB" id="102502at2"/>
<feature type="transmembrane region" description="Helical" evidence="7">
    <location>
        <begin position="280"/>
        <end position="299"/>
    </location>
</feature>
<dbReference type="CDD" id="cd17321">
    <property type="entry name" value="MFS_MMR_MDR_like"/>
    <property type="match status" value="1"/>
</dbReference>
<feature type="transmembrane region" description="Helical" evidence="7">
    <location>
        <begin position="66"/>
        <end position="85"/>
    </location>
</feature>
<feature type="transmembrane region" description="Helical" evidence="7">
    <location>
        <begin position="242"/>
        <end position="259"/>
    </location>
</feature>
<dbReference type="NCBIfam" id="TIGR00711">
    <property type="entry name" value="efflux_EmrB"/>
    <property type="match status" value="1"/>
</dbReference>
<sequence length="510" mass="52408">MSEAAKSLQGGAAETGAGMTGVWVLAATILGTSMAFIDGTVVNVALPALQKSFQANASDVQWVVEAYALLLASLLLVGGALGDLYGRRRIYAGGVVLFAGGSVWCGLAGSIHALIVARAVQGVGAALLVPGSLALISASFPAEERGRAIGTWSGFTAITAAIGPLLGGALVQYASWRWVFLINIPIAVVVIAITVLKVPESLHEGMSHDLDWPGALLATVGLGAVTYALIEAQNVGNHSWLVGGLGVACLVAFVVVEAYSHAPMVSLRLFRSRDFSGANLLTFFLYGAFGGVLYFLPLNLIQVQHYKPTEAGGAMLPLIVVISLLSRWSGGLLERFGARVPLTIGPLVAGVGFALFVRPGIGGSYWTNFFPAVMVLGLGLAISVAPLTTAVMNAVPPSESGVASGVNNAVSRIAGLLAVAAFGLVLSAGFNAELSRRLDGLAISAAARQGVDEQRSKLGAAQSSDAGVEYAIAEAFVFGYRRVVWIAVVLAVASALSAAVLIEPKGGVRS</sequence>
<proteinExistence type="predicted"/>
<name>E8WVA3_GRATM</name>
<dbReference type="PROSITE" id="PS50850">
    <property type="entry name" value="MFS"/>
    <property type="match status" value="1"/>
</dbReference>
<gene>
    <name evidence="9" type="ordered locus">AciX9_0204</name>
</gene>
<feature type="transmembrane region" description="Helical" evidence="7">
    <location>
        <begin position="311"/>
        <end position="328"/>
    </location>
</feature>
<dbReference type="AlphaFoldDB" id="E8WVA3"/>
<keyword evidence="4 7" id="KW-0812">Transmembrane</keyword>
<keyword evidence="6 7" id="KW-0472">Membrane</keyword>
<dbReference type="PANTHER" id="PTHR42718:SF42">
    <property type="entry name" value="EXPORT PROTEIN"/>
    <property type="match status" value="1"/>
</dbReference>
<dbReference type="KEGG" id="acm:AciX9_0204"/>
<dbReference type="InterPro" id="IPR020846">
    <property type="entry name" value="MFS_dom"/>
</dbReference>
<reference evidence="10" key="1">
    <citation type="submission" date="2011-01" db="EMBL/GenBank/DDBJ databases">
        <title>Complete sequence of chromosome of Acidobacterium sp. MP5ACTX9.</title>
        <authorList>
            <consortium name="US DOE Joint Genome Institute"/>
            <person name="Lucas S."/>
            <person name="Copeland A."/>
            <person name="Lapidus A."/>
            <person name="Cheng J.-F."/>
            <person name="Goodwin L."/>
            <person name="Pitluck S."/>
            <person name="Teshima H."/>
            <person name="Detter J.C."/>
            <person name="Han C."/>
            <person name="Tapia R."/>
            <person name="Land M."/>
            <person name="Hauser L."/>
            <person name="Kyrpides N."/>
            <person name="Ivanova N."/>
            <person name="Ovchinnikova G."/>
            <person name="Pagani I."/>
            <person name="Rawat S.R."/>
            <person name="Mannisto M."/>
            <person name="Haggblom M.M."/>
            <person name="Woyke T."/>
        </authorList>
    </citation>
    <scope>NUCLEOTIDE SEQUENCE [LARGE SCALE GENOMIC DNA]</scope>
    <source>
        <strain evidence="10">MP5ACTX9</strain>
    </source>
</reference>
<dbReference type="HOGENOM" id="CLU_000960_28_2_0"/>
<organism evidence="10">
    <name type="scientific">Granulicella tundricola (strain ATCC BAA-1859 / DSM 23138 / MP5ACTX9)</name>
    <dbReference type="NCBI Taxonomy" id="1198114"/>
    <lineage>
        <taxon>Bacteria</taxon>
        <taxon>Pseudomonadati</taxon>
        <taxon>Acidobacteriota</taxon>
        <taxon>Terriglobia</taxon>
        <taxon>Terriglobales</taxon>
        <taxon>Acidobacteriaceae</taxon>
        <taxon>Granulicella</taxon>
    </lineage>
</organism>
<feature type="transmembrane region" description="Helical" evidence="7">
    <location>
        <begin position="21"/>
        <end position="46"/>
    </location>
</feature>
<evidence type="ECO:0000259" key="8">
    <source>
        <dbReference type="PROSITE" id="PS50850"/>
    </source>
</evidence>
<evidence type="ECO:0000256" key="6">
    <source>
        <dbReference type="ARBA" id="ARBA00023136"/>
    </source>
</evidence>
<feature type="transmembrane region" description="Helical" evidence="7">
    <location>
        <begin position="340"/>
        <end position="357"/>
    </location>
</feature>
<dbReference type="SUPFAM" id="SSF103473">
    <property type="entry name" value="MFS general substrate transporter"/>
    <property type="match status" value="1"/>
</dbReference>
<feature type="transmembrane region" description="Helical" evidence="7">
    <location>
        <begin position="413"/>
        <end position="432"/>
    </location>
</feature>
<keyword evidence="10" id="KW-1185">Reference proteome</keyword>
<dbReference type="InterPro" id="IPR036259">
    <property type="entry name" value="MFS_trans_sf"/>
</dbReference>
<evidence type="ECO:0000256" key="1">
    <source>
        <dbReference type="ARBA" id="ARBA00004651"/>
    </source>
</evidence>
<dbReference type="Gene3D" id="1.20.1250.20">
    <property type="entry name" value="MFS general substrate transporter like domains"/>
    <property type="match status" value="1"/>
</dbReference>
<comment type="subcellular location">
    <subcellularLocation>
        <location evidence="1">Cell membrane</location>
        <topology evidence="1">Multi-pass membrane protein</topology>
    </subcellularLocation>
</comment>
<feature type="transmembrane region" description="Helical" evidence="7">
    <location>
        <begin position="178"/>
        <end position="198"/>
    </location>
</feature>
<dbReference type="InterPro" id="IPR011701">
    <property type="entry name" value="MFS"/>
</dbReference>
<feature type="transmembrane region" description="Helical" evidence="7">
    <location>
        <begin position="152"/>
        <end position="172"/>
    </location>
</feature>
<keyword evidence="3" id="KW-1003">Cell membrane</keyword>
<dbReference type="Gene3D" id="1.20.1720.10">
    <property type="entry name" value="Multidrug resistance protein D"/>
    <property type="match status" value="1"/>
</dbReference>
<feature type="domain" description="Major facilitator superfamily (MFS) profile" evidence="8">
    <location>
        <begin position="24"/>
        <end position="506"/>
    </location>
</feature>
<dbReference type="Pfam" id="PF07690">
    <property type="entry name" value="MFS_1"/>
    <property type="match status" value="1"/>
</dbReference>
<feature type="transmembrane region" description="Helical" evidence="7">
    <location>
        <begin position="92"/>
        <end position="115"/>
    </location>
</feature>
<evidence type="ECO:0000256" key="7">
    <source>
        <dbReference type="SAM" id="Phobius"/>
    </source>
</evidence>
<dbReference type="eggNOG" id="COG0477">
    <property type="taxonomic scope" value="Bacteria"/>
</dbReference>